<dbReference type="PANTHER" id="PTHR33057">
    <property type="entry name" value="TRANSCRIPTION REPRESSOR OFP7-RELATED"/>
    <property type="match status" value="1"/>
</dbReference>
<dbReference type="Pfam" id="PF04844">
    <property type="entry name" value="Ovate"/>
    <property type="match status" value="1"/>
</dbReference>
<evidence type="ECO:0000256" key="2">
    <source>
        <dbReference type="ARBA" id="ARBA00022491"/>
    </source>
</evidence>
<dbReference type="PROSITE" id="PS51754">
    <property type="entry name" value="OVATE"/>
    <property type="match status" value="1"/>
</dbReference>
<organism evidence="9 10">
    <name type="scientific">Panicum miliaceum</name>
    <name type="common">Proso millet</name>
    <name type="synonym">Broomcorn millet</name>
    <dbReference type="NCBI Taxonomy" id="4540"/>
    <lineage>
        <taxon>Eukaryota</taxon>
        <taxon>Viridiplantae</taxon>
        <taxon>Streptophyta</taxon>
        <taxon>Embryophyta</taxon>
        <taxon>Tracheophyta</taxon>
        <taxon>Spermatophyta</taxon>
        <taxon>Magnoliopsida</taxon>
        <taxon>Liliopsida</taxon>
        <taxon>Poales</taxon>
        <taxon>Poaceae</taxon>
        <taxon>PACMAD clade</taxon>
        <taxon>Panicoideae</taxon>
        <taxon>Panicodae</taxon>
        <taxon>Paniceae</taxon>
        <taxon>Panicinae</taxon>
        <taxon>Panicum</taxon>
        <taxon>Panicum sect. Panicum</taxon>
    </lineage>
</organism>
<comment type="subcellular location">
    <subcellularLocation>
        <location evidence="1 6">Nucleus</location>
    </subcellularLocation>
</comment>
<reference evidence="10" key="1">
    <citation type="journal article" date="2019" name="Nat. Commun.">
        <title>The genome of broomcorn millet.</title>
        <authorList>
            <person name="Zou C."/>
            <person name="Miki D."/>
            <person name="Li D."/>
            <person name="Tang Q."/>
            <person name="Xiao L."/>
            <person name="Rajput S."/>
            <person name="Deng P."/>
            <person name="Jia W."/>
            <person name="Huang R."/>
            <person name="Zhang M."/>
            <person name="Sun Y."/>
            <person name="Hu J."/>
            <person name="Fu X."/>
            <person name="Schnable P.S."/>
            <person name="Li F."/>
            <person name="Zhang H."/>
            <person name="Feng B."/>
            <person name="Zhu X."/>
            <person name="Liu R."/>
            <person name="Schnable J.C."/>
            <person name="Zhu J.-K."/>
            <person name="Zhang H."/>
        </authorList>
    </citation>
    <scope>NUCLEOTIDE SEQUENCE [LARGE SCALE GENOMIC DNA]</scope>
</reference>
<dbReference type="Proteomes" id="UP000275267">
    <property type="component" value="Unassembled WGS sequence"/>
</dbReference>
<evidence type="ECO:0000313" key="10">
    <source>
        <dbReference type="Proteomes" id="UP000275267"/>
    </source>
</evidence>
<feature type="domain" description="OVATE" evidence="8">
    <location>
        <begin position="222"/>
        <end position="281"/>
    </location>
</feature>
<evidence type="ECO:0000256" key="1">
    <source>
        <dbReference type="ARBA" id="ARBA00004123"/>
    </source>
</evidence>
<feature type="region of interest" description="Disordered" evidence="7">
    <location>
        <begin position="18"/>
        <end position="41"/>
    </location>
</feature>
<dbReference type="AlphaFoldDB" id="A0A3L6RE83"/>
<accession>A0A3L6RE83</accession>
<proteinExistence type="predicted"/>
<feature type="region of interest" description="Disordered" evidence="7">
    <location>
        <begin position="165"/>
        <end position="218"/>
    </location>
</feature>
<evidence type="ECO:0000313" key="9">
    <source>
        <dbReference type="EMBL" id="RLN00688.1"/>
    </source>
</evidence>
<comment type="function">
    <text evidence="6">Transcriptional repressor that regulates multiple aspects of plant growth and development.</text>
</comment>
<dbReference type="OrthoDB" id="689823at2759"/>
<keyword evidence="2 6" id="KW-0678">Repressor</keyword>
<keyword evidence="4 6" id="KW-0804">Transcription</keyword>
<dbReference type="GO" id="GO:0005634">
    <property type="term" value="C:nucleus"/>
    <property type="evidence" value="ECO:0007669"/>
    <property type="project" value="UniProtKB-SubCell"/>
</dbReference>
<sequence>MGRKGLVSIFSRLAVDSAPASSPAAGPAPPPWPWPPCGTNPRTASFRAGAGGGEPCCTTTPGAAGVSRGGPATTGNNKLMVRGAAPGEMYKTVNSVYMDDPAADVDFFSLAGDDDEEEGELLDDVDSFSTTTASEDWSEAVIRSLGRTSTDRFFFDPGPLPASNSILATAAPSPSMKTPQAAEAKTKTVTLPDPEPEDDGDDAKTRQPCAPSKSLAEGSVAVAVDSGDAYGDFRASMEEMVSAHGLRDWAALEELLAWYLRINGKQHHHLIVDAFVDLLLGLASSSPSDTAAETMVVGEVVGGNRRKDPMQIMQCDVWEGMASIVGGELNFVDLILSSASLQNADGRRKDAAAAASIQERRAQNKGQRNQPMALRCCSCRRSGPCPFLLTGAVWAGPSQIQWEGPEETHGLYVGLQLHLIRPRRRSSTCPAST</sequence>
<gene>
    <name evidence="9" type="ORF">C2845_PM06G14170</name>
</gene>
<dbReference type="PANTHER" id="PTHR33057:SF230">
    <property type="entry name" value="TRANSCRIPTION REPRESSOR"/>
    <property type="match status" value="1"/>
</dbReference>
<dbReference type="InterPro" id="IPR006458">
    <property type="entry name" value="Ovate_C"/>
</dbReference>
<dbReference type="STRING" id="4540.A0A3L6RE83"/>
<evidence type="ECO:0000256" key="7">
    <source>
        <dbReference type="SAM" id="MobiDB-lite"/>
    </source>
</evidence>
<keyword evidence="5 6" id="KW-0539">Nucleus</keyword>
<dbReference type="InterPro" id="IPR038933">
    <property type="entry name" value="Ovate"/>
</dbReference>
<evidence type="ECO:0000256" key="3">
    <source>
        <dbReference type="ARBA" id="ARBA00023015"/>
    </source>
</evidence>
<name>A0A3L6RE83_PANMI</name>
<keyword evidence="10" id="KW-1185">Reference proteome</keyword>
<comment type="caution">
    <text evidence="9">The sequence shown here is derived from an EMBL/GenBank/DDBJ whole genome shotgun (WGS) entry which is preliminary data.</text>
</comment>
<feature type="compositionally biased region" description="Pro residues" evidence="7">
    <location>
        <begin position="26"/>
        <end position="38"/>
    </location>
</feature>
<evidence type="ECO:0000259" key="8">
    <source>
        <dbReference type="PROSITE" id="PS51754"/>
    </source>
</evidence>
<keyword evidence="3 6" id="KW-0805">Transcription regulation</keyword>
<dbReference type="NCBIfam" id="TIGR01568">
    <property type="entry name" value="A_thal_3678"/>
    <property type="match status" value="1"/>
</dbReference>
<protein>
    <recommendedName>
        <fullName evidence="6">Transcription repressor</fullName>
    </recommendedName>
    <alternativeName>
        <fullName evidence="6">Ovate family protein</fullName>
    </alternativeName>
</protein>
<evidence type="ECO:0000256" key="5">
    <source>
        <dbReference type="ARBA" id="ARBA00023242"/>
    </source>
</evidence>
<evidence type="ECO:0000256" key="6">
    <source>
        <dbReference type="RuleBase" id="RU367028"/>
    </source>
</evidence>
<dbReference type="GO" id="GO:0045892">
    <property type="term" value="P:negative regulation of DNA-templated transcription"/>
    <property type="evidence" value="ECO:0007669"/>
    <property type="project" value="UniProtKB-UniRule"/>
</dbReference>
<dbReference type="EMBL" id="PQIB02000009">
    <property type="protein sequence ID" value="RLN00688.1"/>
    <property type="molecule type" value="Genomic_DNA"/>
</dbReference>
<evidence type="ECO:0000256" key="4">
    <source>
        <dbReference type="ARBA" id="ARBA00023163"/>
    </source>
</evidence>